<protein>
    <submittedName>
        <fullName evidence="2">Uncharacterized protein</fullName>
    </submittedName>
</protein>
<proteinExistence type="predicted"/>
<dbReference type="Proteomes" id="UP000683246">
    <property type="component" value="Chromosome"/>
</dbReference>
<dbReference type="AlphaFoldDB" id="A0A8J8MKI4"/>
<evidence type="ECO:0000313" key="2">
    <source>
        <dbReference type="EMBL" id="QUI23405.1"/>
    </source>
</evidence>
<gene>
    <name evidence="2" type="ORF">HZI73_14405</name>
</gene>
<dbReference type="EMBL" id="CP058649">
    <property type="protein sequence ID" value="QUI23405.1"/>
    <property type="molecule type" value="Genomic_DNA"/>
</dbReference>
<sequence length="50" mass="6168">MRKSTQENSESMKKTFKNNGKFNTEFGQSEMEEYEHRREQIDRDEENTEY</sequence>
<accession>A0A8J8MKI4</accession>
<feature type="region of interest" description="Disordered" evidence="1">
    <location>
        <begin position="1"/>
        <end position="50"/>
    </location>
</feature>
<feature type="compositionally biased region" description="Low complexity" evidence="1">
    <location>
        <begin position="17"/>
        <end position="27"/>
    </location>
</feature>
<keyword evidence="3" id="KW-1185">Reference proteome</keyword>
<name>A0A8J8MKI4_9FIRM</name>
<dbReference type="KEGG" id="vpy:HZI73_14405"/>
<evidence type="ECO:0000256" key="1">
    <source>
        <dbReference type="SAM" id="MobiDB-lite"/>
    </source>
</evidence>
<dbReference type="RefSeq" id="WP_212694089.1">
    <property type="nucleotide sequence ID" value="NZ_CP058649.1"/>
</dbReference>
<evidence type="ECO:0000313" key="3">
    <source>
        <dbReference type="Proteomes" id="UP000683246"/>
    </source>
</evidence>
<reference evidence="2" key="1">
    <citation type="submission" date="2020-07" db="EMBL/GenBank/DDBJ databases">
        <title>Vallitalea pronyensis genome.</title>
        <authorList>
            <person name="Postec A."/>
        </authorList>
    </citation>
    <scope>NUCLEOTIDE SEQUENCE</scope>
    <source>
        <strain evidence="2">FatNI3</strain>
    </source>
</reference>
<organism evidence="2 3">
    <name type="scientific">Vallitalea pronyensis</name>
    <dbReference type="NCBI Taxonomy" id="1348613"/>
    <lineage>
        <taxon>Bacteria</taxon>
        <taxon>Bacillati</taxon>
        <taxon>Bacillota</taxon>
        <taxon>Clostridia</taxon>
        <taxon>Lachnospirales</taxon>
        <taxon>Vallitaleaceae</taxon>
        <taxon>Vallitalea</taxon>
    </lineage>
</organism>